<dbReference type="Gene3D" id="3.30.70.3450">
    <property type="match status" value="1"/>
</dbReference>
<dbReference type="InterPro" id="IPR036318">
    <property type="entry name" value="FAD-bd_PCMH-like_sf"/>
</dbReference>
<accession>A0A0R2TXT5</accession>
<comment type="cofactor">
    <cofactor evidence="3">
        <name>FAD</name>
        <dbReference type="ChEBI" id="CHEBI:57692"/>
    </cofactor>
</comment>
<evidence type="ECO:0000313" key="6">
    <source>
        <dbReference type="EMBL" id="KRO91932.1"/>
    </source>
</evidence>
<gene>
    <name evidence="6" type="ORF">ABS24_01065</name>
</gene>
<keyword evidence="2 3" id="KW-0285">Flavoprotein</keyword>
<proteinExistence type="inferred from homology"/>
<dbReference type="Gene3D" id="3.30.43.10">
    <property type="entry name" value="Uridine Diphospho-n-acetylenolpyruvylglucosamine Reductase, domain 2"/>
    <property type="match status" value="1"/>
</dbReference>
<sequence>MRLWNGWGNENSDLTMVLNSGLRLLLEALVGPATALPQATLDQVIDKVPLSRLANHPLISTDPEIRVRHARGQSLPDWLDMHSGDVDTFPDGVASPESSEQVRQLLDHAKVNDLVVIPYGGGTSVVGHINPDPDERPVLTINMGRMDKLIDIDYESQLATFGAGTPGPTVEAQLKDHGFTLGHFPQSWELSTIGGWVASRSSGQQSIHYGRIENLFAGGTIETLAGTLEIPTIPASSAGPDVREMILGSEGRMGIITDVKVRITPIPEKEHFQVVFFPSWAVGISVARELIQQRVALSMVRLSNPLETTSLLHMGAGEDSSGVFALEQALAEKGISSGKVMMTFGVTGSARHCDTAHQLALDH</sequence>
<dbReference type="InterPro" id="IPR016166">
    <property type="entry name" value="FAD-bd_PCMH"/>
</dbReference>
<dbReference type="InterPro" id="IPR016167">
    <property type="entry name" value="FAD-bd_PCMH_sub1"/>
</dbReference>
<comment type="caution">
    <text evidence="6">The sequence shown here is derived from an EMBL/GenBank/DDBJ whole genome shotgun (WGS) entry which is preliminary data.</text>
</comment>
<dbReference type="InterPro" id="IPR025650">
    <property type="entry name" value="Alkyl-DHAP_Synthase"/>
</dbReference>
<feature type="non-terminal residue" evidence="6">
    <location>
        <position position="363"/>
    </location>
</feature>
<dbReference type="SUPFAM" id="SSF56176">
    <property type="entry name" value="FAD-binding/transporter-associated domain-like"/>
    <property type="match status" value="1"/>
</dbReference>
<dbReference type="InterPro" id="IPR006094">
    <property type="entry name" value="Oxid_FAD_bind_N"/>
</dbReference>
<feature type="site" description="Important for enzyme activity" evidence="4">
    <location>
        <position position="301"/>
    </location>
</feature>
<dbReference type="PANTHER" id="PTHR46568">
    <property type="entry name" value="ALKYLDIHYDROXYACETONEPHOSPHATE SYNTHASE, PEROXISOMAL"/>
    <property type="match status" value="1"/>
</dbReference>
<evidence type="ECO:0000256" key="4">
    <source>
        <dbReference type="PIRSR" id="PIRSR625650-4"/>
    </source>
</evidence>
<dbReference type="GO" id="GO:0008609">
    <property type="term" value="F:alkylglycerone-phosphate synthase activity"/>
    <property type="evidence" value="ECO:0007669"/>
    <property type="project" value="InterPro"/>
</dbReference>
<protein>
    <submittedName>
        <fullName evidence="6">FAD-linked oxidase</fullName>
    </submittedName>
</protein>
<dbReference type="AlphaFoldDB" id="A0A0R2TXT5"/>
<dbReference type="PANTHER" id="PTHR46568:SF1">
    <property type="entry name" value="ALKYLDIHYDROXYACETONEPHOSPHATE SYNTHASE, PEROXISOMAL"/>
    <property type="match status" value="1"/>
</dbReference>
<evidence type="ECO:0000259" key="5">
    <source>
        <dbReference type="PROSITE" id="PS51387"/>
    </source>
</evidence>
<evidence type="ECO:0000256" key="1">
    <source>
        <dbReference type="ARBA" id="ARBA00008000"/>
    </source>
</evidence>
<evidence type="ECO:0000313" key="7">
    <source>
        <dbReference type="Proteomes" id="UP000051213"/>
    </source>
</evidence>
<keyword evidence="2 3" id="KW-0274">FAD</keyword>
<reference evidence="6 7" key="1">
    <citation type="submission" date="2015-10" db="EMBL/GenBank/DDBJ databases">
        <title>Metagenome-Assembled Genomes uncover a global brackish microbiome.</title>
        <authorList>
            <person name="Hugerth L.W."/>
            <person name="Larsson J."/>
            <person name="Alneberg J."/>
            <person name="Lindh M.V."/>
            <person name="Legrand C."/>
            <person name="Pinhassi J."/>
            <person name="Andersson A.F."/>
        </authorList>
    </citation>
    <scope>NUCLEOTIDE SEQUENCE [LARGE SCALE GENOMIC DNA]</scope>
    <source>
        <strain evidence="6">BACL26 MAG-121220-bin70</strain>
    </source>
</reference>
<comment type="similarity">
    <text evidence="1">Belongs to the FAD-binding oxidoreductase/transferase type 4 family.</text>
</comment>
<dbReference type="PROSITE" id="PS51387">
    <property type="entry name" value="FAD_PCMH"/>
    <property type="match status" value="1"/>
</dbReference>
<feature type="domain" description="FAD-binding PCMH-type" evidence="5">
    <location>
        <begin position="86"/>
        <end position="266"/>
    </location>
</feature>
<organism evidence="6 7">
    <name type="scientific">SAR92 bacterium BACL26 MAG-121220-bin70</name>
    <dbReference type="NCBI Taxonomy" id="1655626"/>
    <lineage>
        <taxon>Bacteria</taxon>
        <taxon>Pseudomonadati</taxon>
        <taxon>Pseudomonadota</taxon>
        <taxon>Gammaproteobacteria</taxon>
        <taxon>Cellvibrionales</taxon>
        <taxon>Porticoccaceae</taxon>
        <taxon>SAR92 clade</taxon>
    </lineage>
</organism>
<name>A0A0R2TXT5_9GAMM</name>
<evidence type="ECO:0000256" key="3">
    <source>
        <dbReference type="PIRSR" id="PIRSR625650-3"/>
    </source>
</evidence>
<feature type="binding site" evidence="3">
    <location>
        <begin position="250"/>
        <end position="256"/>
    </location>
    <ligand>
        <name>FAD</name>
        <dbReference type="ChEBI" id="CHEBI:57692"/>
    </ligand>
</feature>
<dbReference type="Proteomes" id="UP000051213">
    <property type="component" value="Unassembled WGS sequence"/>
</dbReference>
<dbReference type="Pfam" id="PF01565">
    <property type="entry name" value="FAD_binding_4"/>
    <property type="match status" value="1"/>
</dbReference>
<dbReference type="EMBL" id="LICA01000398">
    <property type="protein sequence ID" value="KRO91932.1"/>
    <property type="molecule type" value="Genomic_DNA"/>
</dbReference>
<feature type="binding site" evidence="3">
    <location>
        <begin position="118"/>
        <end position="124"/>
    </location>
    <ligand>
        <name>FAD</name>
        <dbReference type="ChEBI" id="CHEBI:57692"/>
    </ligand>
</feature>
<dbReference type="Gene3D" id="3.30.465.10">
    <property type="match status" value="1"/>
</dbReference>
<evidence type="ECO:0000256" key="2">
    <source>
        <dbReference type="ARBA" id="ARBA00022827"/>
    </source>
</evidence>
<dbReference type="GO" id="GO:0008610">
    <property type="term" value="P:lipid biosynthetic process"/>
    <property type="evidence" value="ECO:0007669"/>
    <property type="project" value="InterPro"/>
</dbReference>
<dbReference type="InterPro" id="IPR016169">
    <property type="entry name" value="FAD-bd_PCMH_sub2"/>
</dbReference>
<dbReference type="GO" id="GO:0071949">
    <property type="term" value="F:FAD binding"/>
    <property type="evidence" value="ECO:0007669"/>
    <property type="project" value="InterPro"/>
</dbReference>